<dbReference type="Proteomes" id="UP000215002">
    <property type="component" value="Chromosome"/>
</dbReference>
<gene>
    <name evidence="1" type="ORF">MuYL_4081</name>
</gene>
<organism evidence="1 2">
    <name type="scientific">Mucilaginibacter xinganensis</name>
    <dbReference type="NCBI Taxonomy" id="1234841"/>
    <lineage>
        <taxon>Bacteria</taxon>
        <taxon>Pseudomonadati</taxon>
        <taxon>Bacteroidota</taxon>
        <taxon>Sphingobacteriia</taxon>
        <taxon>Sphingobacteriales</taxon>
        <taxon>Sphingobacteriaceae</taxon>
        <taxon>Mucilaginibacter</taxon>
    </lineage>
</organism>
<dbReference type="OrthoDB" id="800007at2"/>
<evidence type="ECO:0000313" key="1">
    <source>
        <dbReference type="EMBL" id="ASU35966.1"/>
    </source>
</evidence>
<reference evidence="1 2" key="1">
    <citation type="submission" date="2017-08" db="EMBL/GenBank/DDBJ databases">
        <title>Complete genome sequence of Mucilaginibacter sp. strain BJC16-A31.</title>
        <authorList>
            <consortium name="Henan University of Science and Technology"/>
            <person name="You X."/>
        </authorList>
    </citation>
    <scope>NUCLEOTIDE SEQUENCE [LARGE SCALE GENOMIC DNA]</scope>
    <source>
        <strain evidence="1 2">BJC16-A31</strain>
    </source>
</reference>
<dbReference type="RefSeq" id="WP_094572054.1">
    <property type="nucleotide sequence ID" value="NZ_CP022743.1"/>
</dbReference>
<keyword evidence="2" id="KW-1185">Reference proteome</keyword>
<evidence type="ECO:0000313" key="2">
    <source>
        <dbReference type="Proteomes" id="UP000215002"/>
    </source>
</evidence>
<accession>A0A223P1K7</accession>
<name>A0A223P1K7_9SPHI</name>
<proteinExistence type="predicted"/>
<protein>
    <submittedName>
        <fullName evidence="1">Uncharacterized protein</fullName>
    </submittedName>
</protein>
<sequence length="69" mass="7222">METSEISANVNNITLTAAAAADHNKLCNLWPTVKEGLQLLATFISNPVVKVIISTVISAGDAIIGKICN</sequence>
<dbReference type="EMBL" id="CP022743">
    <property type="protein sequence ID" value="ASU35966.1"/>
    <property type="molecule type" value="Genomic_DNA"/>
</dbReference>
<dbReference type="KEGG" id="muc:MuYL_4081"/>
<dbReference type="AlphaFoldDB" id="A0A223P1K7"/>